<evidence type="ECO:0000256" key="3">
    <source>
        <dbReference type="SAM" id="SignalP"/>
    </source>
</evidence>
<keyword evidence="3" id="KW-0732">Signal</keyword>
<keyword evidence="6" id="KW-1185">Reference proteome</keyword>
<feature type="domain" description="Bacterial surface antigen (D15)" evidence="4">
    <location>
        <begin position="122"/>
        <end position="414"/>
    </location>
</feature>
<protein>
    <submittedName>
        <fullName evidence="5">BamA/TamA family outer membrane protein</fullName>
    </submittedName>
</protein>
<dbReference type="RefSeq" id="WP_262435764.1">
    <property type="nucleotide sequence ID" value="NZ_JACRTF010000001.1"/>
</dbReference>
<proteinExistence type="predicted"/>
<dbReference type="Pfam" id="PF01103">
    <property type="entry name" value="Omp85"/>
    <property type="match status" value="1"/>
</dbReference>
<feature type="chain" id="PRO_5039731527" evidence="3">
    <location>
        <begin position="21"/>
        <end position="417"/>
    </location>
</feature>
<name>A0A926ISF0_9BACT</name>
<dbReference type="Proteomes" id="UP000651085">
    <property type="component" value="Unassembled WGS sequence"/>
</dbReference>
<evidence type="ECO:0000256" key="1">
    <source>
        <dbReference type="ARBA" id="ARBA00004370"/>
    </source>
</evidence>
<dbReference type="GO" id="GO:0019867">
    <property type="term" value="C:outer membrane"/>
    <property type="evidence" value="ECO:0007669"/>
    <property type="project" value="InterPro"/>
</dbReference>
<evidence type="ECO:0000313" key="6">
    <source>
        <dbReference type="Proteomes" id="UP000651085"/>
    </source>
</evidence>
<evidence type="ECO:0000313" key="5">
    <source>
        <dbReference type="EMBL" id="MBC8594673.1"/>
    </source>
</evidence>
<organism evidence="5 6">
    <name type="scientific">Jilunia laotingensis</name>
    <dbReference type="NCBI Taxonomy" id="2763675"/>
    <lineage>
        <taxon>Bacteria</taxon>
        <taxon>Pseudomonadati</taxon>
        <taxon>Bacteroidota</taxon>
        <taxon>Bacteroidia</taxon>
        <taxon>Bacteroidales</taxon>
        <taxon>Bacteroidaceae</taxon>
        <taxon>Jilunia</taxon>
    </lineage>
</organism>
<dbReference type="EMBL" id="JACRTF010000001">
    <property type="protein sequence ID" value="MBC8594673.1"/>
    <property type="molecule type" value="Genomic_DNA"/>
</dbReference>
<evidence type="ECO:0000256" key="2">
    <source>
        <dbReference type="ARBA" id="ARBA00023136"/>
    </source>
</evidence>
<sequence length="417" mass="47671">MKRYILGICLILLPALGLFAQEEGITFVKDGKLKVNTVFNPDSLNQDSTPKLSKRELRQQRVAKRNLHYNILGGPSYTPDFGVLIGGSALMTFRMNPSDTTQQRSVVPMAIAFMFNGGLNLFSKPQLFFKGDRFRIFGQFSYKNTQENFYGVGYTTNKDYIRSDTTSQYRYSGVQVNPWFLFRLGESNFFAGPQVDINYDKMHKPAKYLVSQPSYIDAGGTAEGYSNFSAGLGFLLTYDTRDVPANAYKGIYLDFRGVMYEKFFGSDNEFYRLEIDYRQYKTVGRRKVIAWTAQTKNVFGDVPLNKYALSGTPFDLRGYYMGQYRDKSSHVVMAEYRQMFNTDKANWVKKMISHLGFVAWGGCGFMGPTPTKIEGVLPNFGVGLRIEVQPRMNVRLDIGRNMVNKQNLFYFNMTEAF</sequence>
<dbReference type="AlphaFoldDB" id="A0A926ISF0"/>
<comment type="caution">
    <text evidence="5">The sequence shown here is derived from an EMBL/GenBank/DDBJ whole genome shotgun (WGS) entry which is preliminary data.</text>
</comment>
<feature type="signal peptide" evidence="3">
    <location>
        <begin position="1"/>
        <end position="20"/>
    </location>
</feature>
<keyword evidence="2" id="KW-0472">Membrane</keyword>
<evidence type="ECO:0000259" key="4">
    <source>
        <dbReference type="Pfam" id="PF01103"/>
    </source>
</evidence>
<dbReference type="Gene3D" id="2.40.160.50">
    <property type="entry name" value="membrane protein fhac: a member of the omp85/tpsb transporter family"/>
    <property type="match status" value="1"/>
</dbReference>
<reference evidence="5" key="1">
    <citation type="submission" date="2020-08" db="EMBL/GenBank/DDBJ databases">
        <title>Genome public.</title>
        <authorList>
            <person name="Liu C."/>
            <person name="Sun Q."/>
        </authorList>
    </citation>
    <scope>NUCLEOTIDE SEQUENCE</scope>
    <source>
        <strain evidence="5">N12</strain>
    </source>
</reference>
<dbReference type="InterPro" id="IPR000184">
    <property type="entry name" value="Bac_surfAg_D15"/>
</dbReference>
<accession>A0A926ISF0</accession>
<gene>
    <name evidence="5" type="ORF">H8744_15795</name>
</gene>
<comment type="subcellular location">
    <subcellularLocation>
        <location evidence="1">Membrane</location>
    </subcellularLocation>
</comment>